<dbReference type="EMBL" id="CM020620">
    <property type="protein sequence ID" value="KAK1869987.1"/>
    <property type="molecule type" value="Genomic_DNA"/>
</dbReference>
<organism evidence="1 2">
    <name type="scientific">Pyropia yezoensis</name>
    <name type="common">Susabi-nori</name>
    <name type="synonym">Porphyra yezoensis</name>
    <dbReference type="NCBI Taxonomy" id="2788"/>
    <lineage>
        <taxon>Eukaryota</taxon>
        <taxon>Rhodophyta</taxon>
        <taxon>Bangiophyceae</taxon>
        <taxon>Bangiales</taxon>
        <taxon>Bangiaceae</taxon>
        <taxon>Pyropia</taxon>
    </lineage>
</organism>
<proteinExistence type="predicted"/>
<evidence type="ECO:0000313" key="1">
    <source>
        <dbReference type="EMBL" id="KAK1869987.1"/>
    </source>
</evidence>
<protein>
    <submittedName>
        <fullName evidence="1">Uncharacterized protein</fullName>
    </submittedName>
</protein>
<accession>A0ACC3CIH1</accession>
<comment type="caution">
    <text evidence="1">The sequence shown here is derived from an EMBL/GenBank/DDBJ whole genome shotgun (WGS) entry which is preliminary data.</text>
</comment>
<reference evidence="1" key="1">
    <citation type="submission" date="2019-11" db="EMBL/GenBank/DDBJ databases">
        <title>Nori genome reveals adaptations in red seaweeds to the harsh intertidal environment.</title>
        <authorList>
            <person name="Wang D."/>
            <person name="Mao Y."/>
        </authorList>
    </citation>
    <scope>NUCLEOTIDE SEQUENCE</scope>
    <source>
        <tissue evidence="1">Gametophyte</tissue>
    </source>
</reference>
<sequence>MPPPRPSRRERRGAGAPPRALRGPPRSVVGVAAPYPLLPPTSILAFTAAAGVARPVGGAVTAAATPTTSAAVVRRGGGGGRCRPWCGGLAAARRPAGAAALPCLRGTTGTAWAGGAVTPAAPRRRLLRVSPAGGDAVPSRGLPPPPPGLSWVVVVCAATGGEGGGPPAAPTPSGRGPDGDAAAGAAAPTPTANADSAAVTTDAAAVDGAPRPWWAPIAPLWAAFKRAGFVVGLATGLAVSGVVLFAPEGGGADGAGVAAVREKTTLFEYILTDLQRGYVEEVDMDALFEAGVEGMLGTLDPYTSFESVAEARELSLKTAGKYGGVGLGISLDRRDPSRVVVISAFEGYAYDAGVRPGDVLETVNGQPVANLGVSATSDLLRGDPGTPVSITVARSGEPAALSFSLTRRRVVIKDVPVAALLGAPAEGVAYIRLASFARDAAEECRFALRGLDAAVREAGGSGVTSLVLDLRGNPGGLLTSAVEVAEVVLPKGSVVVSTKGRGLGQEPRYVSSAEPAIGPAVRLAVLVNGGTASASEIVAGAVQDLDRGVVVGSRTFGKGLVQNVQTLPYDTALKYTVGKYYTPRAPEVAPAASPEPPSPGSGPASRPPAPPSRPVGPPGAAYKSRAVTESERRDFRTASGRLVRDGGGIEADVTVPTPPPSDLEAALRMEAAFFYYAADYAAGLPAGLREVLPDDFAVTDALYADFVAWVSDNAVVSDGGPALPAVGASDASVRGPSATKSSSSPSAGGAARRPPPSIKLESRFVEAYAQLEEALRSAGYDNAIASVEALKAATAAELRADFTRHEKALRAALDDAIRQRLQPDSDRMVAALETDEALRVALEVVRDGERYAGVLRSPTVTFAGAAVGAGGVDAEVGAVAQIARRPDAADQ</sequence>
<evidence type="ECO:0000313" key="2">
    <source>
        <dbReference type="Proteomes" id="UP000798662"/>
    </source>
</evidence>
<gene>
    <name evidence="1" type="ORF">I4F81_012452</name>
</gene>
<dbReference type="Proteomes" id="UP000798662">
    <property type="component" value="Chromosome 3"/>
</dbReference>
<keyword evidence="2" id="KW-1185">Reference proteome</keyword>
<name>A0ACC3CIH1_PYRYE</name>